<reference evidence="2" key="1">
    <citation type="submission" date="2019-11" db="EMBL/GenBank/DDBJ databases">
        <title>The nuclear and mitochondrial genomes of Frieseomelitta varia - a highly eusocial stingless bee (Meliponini) with a permanently sterile worker caste.</title>
        <authorList>
            <person name="Freitas F.C.P."/>
            <person name="Lourenco A.P."/>
            <person name="Nunes F.M.F."/>
            <person name="Paschoal A.R."/>
            <person name="Abreu F.C.P."/>
            <person name="Barbin F.O."/>
            <person name="Bataglia L."/>
            <person name="Cardoso-Junior C.A.M."/>
            <person name="Cervoni M.S."/>
            <person name="Silva S.R."/>
            <person name="Dalarmi F."/>
            <person name="Del Lama M.A."/>
            <person name="Depintor T.S."/>
            <person name="Ferreira K.M."/>
            <person name="Goria P.S."/>
            <person name="Jaskot M.C."/>
            <person name="Lago D.C."/>
            <person name="Luna-Lucena D."/>
            <person name="Moda L.M."/>
            <person name="Nascimento L."/>
            <person name="Pedrino M."/>
            <person name="Rabico F.O."/>
            <person name="Sanches F.C."/>
            <person name="Santos D.E."/>
            <person name="Santos C.G."/>
            <person name="Vieira J."/>
            <person name="Lopes T.F."/>
            <person name="Barchuk A.R."/>
            <person name="Hartfelder K."/>
            <person name="Simoes Z.L.P."/>
            <person name="Bitondi M.M.G."/>
            <person name="Pinheiro D.G."/>
        </authorList>
    </citation>
    <scope>NUCLEOTIDE SEQUENCE</scope>
    <source>
        <strain evidence="2">USP_RPSP 00005682</strain>
        <tissue evidence="2">Whole individual</tissue>
    </source>
</reference>
<evidence type="ECO:0000313" key="3">
    <source>
        <dbReference type="Proteomes" id="UP000655588"/>
    </source>
</evidence>
<feature type="transmembrane region" description="Helical" evidence="1">
    <location>
        <begin position="20"/>
        <end position="40"/>
    </location>
</feature>
<dbReference type="AlphaFoldDB" id="A0A833VZU4"/>
<keyword evidence="1" id="KW-1133">Transmembrane helix</keyword>
<dbReference type="EMBL" id="WNWW01001949">
    <property type="protein sequence ID" value="KAF3419757.1"/>
    <property type="molecule type" value="Genomic_DNA"/>
</dbReference>
<dbReference type="Proteomes" id="UP000655588">
    <property type="component" value="Unassembled WGS sequence"/>
</dbReference>
<accession>A0A833VZU4</accession>
<feature type="transmembrane region" description="Helical" evidence="1">
    <location>
        <begin position="60"/>
        <end position="77"/>
    </location>
</feature>
<keyword evidence="3" id="KW-1185">Reference proteome</keyword>
<proteinExistence type="predicted"/>
<evidence type="ECO:0000313" key="2">
    <source>
        <dbReference type="EMBL" id="KAF3419757.1"/>
    </source>
</evidence>
<gene>
    <name evidence="2" type="ORF">E2986_11747</name>
</gene>
<protein>
    <submittedName>
        <fullName evidence="2">Uncharacterized protein</fullName>
    </submittedName>
</protein>
<evidence type="ECO:0000256" key="1">
    <source>
        <dbReference type="SAM" id="Phobius"/>
    </source>
</evidence>
<keyword evidence="1" id="KW-0472">Membrane</keyword>
<name>A0A833VZU4_9HYME</name>
<sequence>MHPKLSSAVWKSMHTTINKMKVNSTYTSIIIIYINIARLIQCDKYSKPTITKINTRFYKMEDNTALLFICIYYHLLANF</sequence>
<comment type="caution">
    <text evidence="2">The sequence shown here is derived from an EMBL/GenBank/DDBJ whole genome shotgun (WGS) entry which is preliminary data.</text>
</comment>
<keyword evidence="1" id="KW-0812">Transmembrane</keyword>
<organism evidence="2 3">
    <name type="scientific">Frieseomelitta varia</name>
    <dbReference type="NCBI Taxonomy" id="561572"/>
    <lineage>
        <taxon>Eukaryota</taxon>
        <taxon>Metazoa</taxon>
        <taxon>Ecdysozoa</taxon>
        <taxon>Arthropoda</taxon>
        <taxon>Hexapoda</taxon>
        <taxon>Insecta</taxon>
        <taxon>Pterygota</taxon>
        <taxon>Neoptera</taxon>
        <taxon>Endopterygota</taxon>
        <taxon>Hymenoptera</taxon>
        <taxon>Apocrita</taxon>
        <taxon>Aculeata</taxon>
        <taxon>Apoidea</taxon>
        <taxon>Anthophila</taxon>
        <taxon>Apidae</taxon>
        <taxon>Frieseomelitta</taxon>
    </lineage>
</organism>